<evidence type="ECO:0000256" key="13">
    <source>
        <dbReference type="ARBA" id="ARBA00047899"/>
    </source>
</evidence>
<dbReference type="InterPro" id="IPR017441">
    <property type="entry name" value="Protein_kinase_ATP_BS"/>
</dbReference>
<evidence type="ECO:0000256" key="9">
    <source>
        <dbReference type="ARBA" id="ARBA00022840"/>
    </source>
</evidence>
<dbReference type="EMBL" id="CM009299">
    <property type="protein sequence ID" value="PNT16095.2"/>
    <property type="molecule type" value="Genomic_DNA"/>
</dbReference>
<proteinExistence type="predicted"/>
<evidence type="ECO:0000256" key="6">
    <source>
        <dbReference type="ARBA" id="ARBA00022729"/>
    </source>
</evidence>
<keyword evidence="8" id="KW-0418">Kinase</keyword>
<dbReference type="GO" id="GO:0030247">
    <property type="term" value="F:polysaccharide binding"/>
    <property type="evidence" value="ECO:0007669"/>
    <property type="project" value="InterPro"/>
</dbReference>
<dbReference type="Gene3D" id="3.30.200.20">
    <property type="entry name" value="Phosphorylase Kinase, domain 1"/>
    <property type="match status" value="1"/>
</dbReference>
<accession>A0A2K1YSU7</accession>
<dbReference type="ExpressionAtlas" id="A0A2K1YSU7">
    <property type="expression patterns" value="baseline and differential"/>
</dbReference>
<evidence type="ECO:0000256" key="5">
    <source>
        <dbReference type="ARBA" id="ARBA00022692"/>
    </source>
</evidence>
<dbReference type="EC" id="2.7.11.1" evidence="2"/>
<dbReference type="PROSITE" id="PS00108">
    <property type="entry name" value="PROTEIN_KINASE_ST"/>
    <property type="match status" value="1"/>
</dbReference>
<evidence type="ECO:0000256" key="8">
    <source>
        <dbReference type="ARBA" id="ARBA00022777"/>
    </source>
</evidence>
<sequence>MQEKMEIISSACYENVKRYWRRNRYQRLNGASKRKLKIARLGSGRRWKLRAVPKLHMEIASPIKLLEKFHDAYIDMMLRLATNIGSLNNKGFFRGKKVAKDQHISMVSSGDEVDSRLLLEIYKKLAASRDMSDF</sequence>
<dbReference type="Proteomes" id="UP000006729">
    <property type="component" value="Chromosome 10"/>
</dbReference>
<dbReference type="STRING" id="3694.A0A2K1YSU7"/>
<evidence type="ECO:0000256" key="11">
    <source>
        <dbReference type="ARBA" id="ARBA00023136"/>
    </source>
</evidence>
<dbReference type="PANTHER" id="PTHR46008:SF2">
    <property type="entry name" value="LEAF RUST 10 DISEASE-RESISTANCE LOCUS RECEPTOR-LIKE PROTEIN KINASE-LIKE 1.4"/>
    <property type="match status" value="1"/>
</dbReference>
<dbReference type="InterPro" id="IPR025287">
    <property type="entry name" value="WAK_GUB"/>
</dbReference>
<dbReference type="CDD" id="cd14066">
    <property type="entry name" value="STKc_IRAK"/>
    <property type="match status" value="1"/>
</dbReference>
<keyword evidence="10" id="KW-1133">Transmembrane helix</keyword>
<dbReference type="InParanoid" id="A0A2K1YSU7"/>
<keyword evidence="6" id="KW-0732">Signal</keyword>
<dbReference type="PANTHER" id="PTHR46008">
    <property type="entry name" value="LEAF RUST 10 DISEASE-RESISTANCE LOCUS RECEPTOR-LIKE PROTEIN KINASE-LIKE 1.4"/>
    <property type="match status" value="1"/>
</dbReference>
<dbReference type="FunFam" id="1.10.510.10:FF:000161">
    <property type="entry name" value="Wall-associated receptor kinase-like 20"/>
    <property type="match status" value="1"/>
</dbReference>
<dbReference type="GO" id="GO:0005886">
    <property type="term" value="C:plasma membrane"/>
    <property type="evidence" value="ECO:0007669"/>
    <property type="project" value="UniProtKB-ARBA"/>
</dbReference>
<dbReference type="SMART" id="SM00220">
    <property type="entry name" value="S_TKc"/>
    <property type="match status" value="1"/>
</dbReference>
<keyword evidence="7 15" id="KW-0547">Nucleotide-binding</keyword>
<dbReference type="Pfam" id="PF14380">
    <property type="entry name" value="WAK_assoc"/>
    <property type="match status" value="1"/>
</dbReference>
<evidence type="ECO:0000256" key="15">
    <source>
        <dbReference type="PROSITE-ProRule" id="PRU10141"/>
    </source>
</evidence>
<dbReference type="InterPro" id="IPR032872">
    <property type="entry name" value="WAK_assoc_C"/>
</dbReference>
<dbReference type="InterPro" id="IPR008271">
    <property type="entry name" value="Ser/Thr_kinase_AS"/>
</dbReference>
<keyword evidence="3" id="KW-0723">Serine/threonine-protein kinase</keyword>
<dbReference type="GO" id="GO:0004674">
    <property type="term" value="F:protein serine/threonine kinase activity"/>
    <property type="evidence" value="ECO:0007669"/>
    <property type="project" value="UniProtKB-KW"/>
</dbReference>
<keyword evidence="12" id="KW-0325">Glycoprotein</keyword>
<name>A0A2K1YSU7_POPTR</name>
<dbReference type="AlphaFoldDB" id="A0A2K1YSU7"/>
<dbReference type="Gene3D" id="1.10.510.10">
    <property type="entry name" value="Transferase(Phosphotransferase) domain 1"/>
    <property type="match status" value="2"/>
</dbReference>
<evidence type="ECO:0000256" key="10">
    <source>
        <dbReference type="ARBA" id="ARBA00022989"/>
    </source>
</evidence>
<protein>
    <recommendedName>
        <fullName evidence="2">non-specific serine/threonine protein kinase</fullName>
        <ecNumber evidence="2">2.7.11.1</ecNumber>
    </recommendedName>
</protein>
<dbReference type="Pfam" id="PF00069">
    <property type="entry name" value="Pkinase"/>
    <property type="match status" value="1"/>
</dbReference>
<dbReference type="Pfam" id="PF13947">
    <property type="entry name" value="GUB_WAK_bind"/>
    <property type="match status" value="1"/>
</dbReference>
<dbReference type="InterPro" id="IPR011009">
    <property type="entry name" value="Kinase-like_dom_sf"/>
</dbReference>
<comment type="catalytic activity">
    <reaction evidence="14">
        <text>L-seryl-[protein] + ATP = O-phospho-L-seryl-[protein] + ADP + H(+)</text>
        <dbReference type="Rhea" id="RHEA:17989"/>
        <dbReference type="Rhea" id="RHEA-COMP:9863"/>
        <dbReference type="Rhea" id="RHEA-COMP:11604"/>
        <dbReference type="ChEBI" id="CHEBI:15378"/>
        <dbReference type="ChEBI" id="CHEBI:29999"/>
        <dbReference type="ChEBI" id="CHEBI:30616"/>
        <dbReference type="ChEBI" id="CHEBI:83421"/>
        <dbReference type="ChEBI" id="CHEBI:456216"/>
        <dbReference type="EC" id="2.7.11.1"/>
    </reaction>
</comment>
<dbReference type="SUPFAM" id="SSF56112">
    <property type="entry name" value="Protein kinase-like (PK-like)"/>
    <property type="match status" value="1"/>
</dbReference>
<evidence type="ECO:0000256" key="4">
    <source>
        <dbReference type="ARBA" id="ARBA00022679"/>
    </source>
</evidence>
<keyword evidence="5" id="KW-0812">Transmembrane</keyword>
<comment type="catalytic activity">
    <reaction evidence="13">
        <text>L-threonyl-[protein] + ATP = O-phospho-L-threonyl-[protein] + ADP + H(+)</text>
        <dbReference type="Rhea" id="RHEA:46608"/>
        <dbReference type="Rhea" id="RHEA-COMP:11060"/>
        <dbReference type="Rhea" id="RHEA-COMP:11605"/>
        <dbReference type="ChEBI" id="CHEBI:15378"/>
        <dbReference type="ChEBI" id="CHEBI:30013"/>
        <dbReference type="ChEBI" id="CHEBI:30616"/>
        <dbReference type="ChEBI" id="CHEBI:61977"/>
        <dbReference type="ChEBI" id="CHEBI:456216"/>
        <dbReference type="EC" id="2.7.11.1"/>
    </reaction>
</comment>
<dbReference type="PROSITE" id="PS50011">
    <property type="entry name" value="PROTEIN_KINASE_DOM"/>
    <property type="match status" value="1"/>
</dbReference>
<dbReference type="SMR" id="A0A2K1YSU7"/>
<dbReference type="InterPro" id="IPR000719">
    <property type="entry name" value="Prot_kinase_dom"/>
</dbReference>
<evidence type="ECO:0000256" key="1">
    <source>
        <dbReference type="ARBA" id="ARBA00004167"/>
    </source>
</evidence>
<evidence type="ECO:0000256" key="12">
    <source>
        <dbReference type="ARBA" id="ARBA00023180"/>
    </source>
</evidence>
<evidence type="ECO:0000313" key="16">
    <source>
        <dbReference type="EMBL" id="PNT16095.2"/>
    </source>
</evidence>
<evidence type="ECO:0000256" key="2">
    <source>
        <dbReference type="ARBA" id="ARBA00012513"/>
    </source>
</evidence>
<comment type="subcellular location">
    <subcellularLocation>
        <location evidence="1">Membrane</location>
        <topology evidence="1">Single-pass membrane protein</topology>
    </subcellularLocation>
</comment>
<keyword evidence="11" id="KW-0472">Membrane</keyword>
<organism evidence="16 17">
    <name type="scientific">Populus trichocarpa</name>
    <name type="common">Western balsam poplar</name>
    <name type="synonym">Populus balsamifera subsp. trichocarpa</name>
    <dbReference type="NCBI Taxonomy" id="3694"/>
    <lineage>
        <taxon>Eukaryota</taxon>
        <taxon>Viridiplantae</taxon>
        <taxon>Streptophyta</taxon>
        <taxon>Embryophyta</taxon>
        <taxon>Tracheophyta</taxon>
        <taxon>Spermatophyta</taxon>
        <taxon>Magnoliopsida</taxon>
        <taxon>eudicotyledons</taxon>
        <taxon>Gunneridae</taxon>
        <taxon>Pentapetalae</taxon>
        <taxon>rosids</taxon>
        <taxon>fabids</taxon>
        <taxon>Malpighiales</taxon>
        <taxon>Salicaceae</taxon>
        <taxon>Saliceae</taxon>
        <taxon>Populus</taxon>
    </lineage>
</organism>
<gene>
    <name evidence="16" type="ORF">POPTR_010G119200v4</name>
</gene>
<evidence type="ECO:0000256" key="14">
    <source>
        <dbReference type="ARBA" id="ARBA00048679"/>
    </source>
</evidence>
<reference evidence="16 17" key="1">
    <citation type="journal article" date="2006" name="Science">
        <title>The genome of black cottonwood, Populus trichocarpa (Torr. &amp; Gray).</title>
        <authorList>
            <person name="Tuskan G.A."/>
            <person name="Difazio S."/>
            <person name="Jansson S."/>
            <person name="Bohlmann J."/>
            <person name="Grigoriev I."/>
            <person name="Hellsten U."/>
            <person name="Putnam N."/>
            <person name="Ralph S."/>
            <person name="Rombauts S."/>
            <person name="Salamov A."/>
            <person name="Schein J."/>
            <person name="Sterck L."/>
            <person name="Aerts A."/>
            <person name="Bhalerao R.R."/>
            <person name="Bhalerao R.P."/>
            <person name="Blaudez D."/>
            <person name="Boerjan W."/>
            <person name="Brun A."/>
            <person name="Brunner A."/>
            <person name="Busov V."/>
            <person name="Campbell M."/>
            <person name="Carlson J."/>
            <person name="Chalot M."/>
            <person name="Chapman J."/>
            <person name="Chen G.L."/>
            <person name="Cooper D."/>
            <person name="Coutinho P.M."/>
            <person name="Couturier J."/>
            <person name="Covert S."/>
            <person name="Cronk Q."/>
            <person name="Cunningham R."/>
            <person name="Davis J."/>
            <person name="Degroeve S."/>
            <person name="Dejardin A."/>
            <person name="Depamphilis C."/>
            <person name="Detter J."/>
            <person name="Dirks B."/>
            <person name="Dubchak I."/>
            <person name="Duplessis S."/>
            <person name="Ehlting J."/>
            <person name="Ellis B."/>
            <person name="Gendler K."/>
            <person name="Goodstein D."/>
            <person name="Gribskov M."/>
            <person name="Grimwood J."/>
            <person name="Groover A."/>
            <person name="Gunter L."/>
            <person name="Hamberger B."/>
            <person name="Heinze B."/>
            <person name="Helariutta Y."/>
            <person name="Henrissat B."/>
            <person name="Holligan D."/>
            <person name="Holt R."/>
            <person name="Huang W."/>
            <person name="Islam-Faridi N."/>
            <person name="Jones S."/>
            <person name="Jones-Rhoades M."/>
            <person name="Jorgensen R."/>
            <person name="Joshi C."/>
            <person name="Kangasjarvi J."/>
            <person name="Karlsson J."/>
            <person name="Kelleher C."/>
            <person name="Kirkpatrick R."/>
            <person name="Kirst M."/>
            <person name="Kohler A."/>
            <person name="Kalluri U."/>
            <person name="Larimer F."/>
            <person name="Leebens-Mack J."/>
            <person name="Leple J.C."/>
            <person name="Locascio P."/>
            <person name="Lou Y."/>
            <person name="Lucas S."/>
            <person name="Martin F."/>
            <person name="Montanini B."/>
            <person name="Napoli C."/>
            <person name="Nelson D.R."/>
            <person name="Nelson C."/>
            <person name="Nieminen K."/>
            <person name="Nilsson O."/>
            <person name="Pereda V."/>
            <person name="Peter G."/>
            <person name="Philippe R."/>
            <person name="Pilate G."/>
            <person name="Poliakov A."/>
            <person name="Razumovskaya J."/>
            <person name="Richardson P."/>
            <person name="Rinaldi C."/>
            <person name="Ritland K."/>
            <person name="Rouze P."/>
            <person name="Ryaboy D."/>
            <person name="Schmutz J."/>
            <person name="Schrader J."/>
            <person name="Segerman B."/>
            <person name="Shin H."/>
            <person name="Siddiqui A."/>
            <person name="Sterky F."/>
            <person name="Terry A."/>
            <person name="Tsai C.J."/>
            <person name="Uberbacher E."/>
            <person name="Unneberg P."/>
            <person name="Vahala J."/>
            <person name="Wall K."/>
            <person name="Wessler S."/>
            <person name="Yang G."/>
            <person name="Yin T."/>
            <person name="Douglas C."/>
            <person name="Marra M."/>
            <person name="Sandberg G."/>
            <person name="Van de Peer Y."/>
            <person name="Rokhsar D."/>
        </authorList>
    </citation>
    <scope>NUCLEOTIDE SEQUENCE [LARGE SCALE GENOMIC DNA]</scope>
    <source>
        <strain evidence="17">cv. Nisqually</strain>
    </source>
</reference>
<keyword evidence="9 15" id="KW-0067">ATP-binding</keyword>
<dbReference type="GO" id="GO:0005524">
    <property type="term" value="F:ATP binding"/>
    <property type="evidence" value="ECO:0007669"/>
    <property type="project" value="UniProtKB-UniRule"/>
</dbReference>
<evidence type="ECO:0000256" key="3">
    <source>
        <dbReference type="ARBA" id="ARBA00022527"/>
    </source>
</evidence>
<evidence type="ECO:0000313" key="17">
    <source>
        <dbReference type="Proteomes" id="UP000006729"/>
    </source>
</evidence>
<dbReference type="PROSITE" id="PS00107">
    <property type="entry name" value="PROTEIN_KINASE_ATP"/>
    <property type="match status" value="1"/>
</dbReference>
<comment type="caution">
    <text evidence="16">The sequence shown here is derived from an EMBL/GenBank/DDBJ whole genome shotgun (WGS) entry which is preliminary data.</text>
</comment>
<evidence type="ECO:0000256" key="7">
    <source>
        <dbReference type="ARBA" id="ARBA00022741"/>
    </source>
</evidence>
<keyword evidence="4" id="KW-0808">Transferase</keyword>
<keyword evidence="17" id="KW-1185">Reference proteome</keyword>